<sequence length="127" mass="13078">MGLSPGFTVLIILPAFLLHTSGLYIASSVAGLPDALTGKSGAQRSGKAPANNTATSVRPAVALAGCLAEVPERCRQCCALLRAVQGIRLPAACPGGVWTGEADQCGRRGPLPVTRRLGWPHGRRAVP</sequence>
<organism evidence="1 2">
    <name type="scientific">Scortum barcoo</name>
    <name type="common">barcoo grunter</name>
    <dbReference type="NCBI Taxonomy" id="214431"/>
    <lineage>
        <taxon>Eukaryota</taxon>
        <taxon>Metazoa</taxon>
        <taxon>Chordata</taxon>
        <taxon>Craniata</taxon>
        <taxon>Vertebrata</taxon>
        <taxon>Euteleostomi</taxon>
        <taxon>Actinopterygii</taxon>
        <taxon>Neopterygii</taxon>
        <taxon>Teleostei</taxon>
        <taxon>Neoteleostei</taxon>
        <taxon>Acanthomorphata</taxon>
        <taxon>Eupercaria</taxon>
        <taxon>Centrarchiformes</taxon>
        <taxon>Terapontoidei</taxon>
        <taxon>Terapontidae</taxon>
        <taxon>Scortum</taxon>
    </lineage>
</organism>
<proteinExistence type="predicted"/>
<name>A0ACB8V826_9TELE</name>
<evidence type="ECO:0000313" key="1">
    <source>
        <dbReference type="EMBL" id="KAI3351806.1"/>
    </source>
</evidence>
<dbReference type="EMBL" id="CM041554">
    <property type="protein sequence ID" value="KAI3351806.1"/>
    <property type="molecule type" value="Genomic_DNA"/>
</dbReference>
<comment type="caution">
    <text evidence="1">The sequence shown here is derived from an EMBL/GenBank/DDBJ whole genome shotgun (WGS) entry which is preliminary data.</text>
</comment>
<protein>
    <submittedName>
        <fullName evidence="1">Uncharacterized protein</fullName>
    </submittedName>
</protein>
<dbReference type="Proteomes" id="UP000831701">
    <property type="component" value="Chromosome 24"/>
</dbReference>
<keyword evidence="2" id="KW-1185">Reference proteome</keyword>
<reference evidence="1" key="1">
    <citation type="submission" date="2022-04" db="EMBL/GenBank/DDBJ databases">
        <title>Jade perch genome.</title>
        <authorList>
            <person name="Chao B."/>
        </authorList>
    </citation>
    <scope>NUCLEOTIDE SEQUENCE</scope>
    <source>
        <strain evidence="1">CB-2022</strain>
    </source>
</reference>
<evidence type="ECO:0000313" key="2">
    <source>
        <dbReference type="Proteomes" id="UP000831701"/>
    </source>
</evidence>
<gene>
    <name evidence="1" type="ORF">L3Q82_020640</name>
</gene>
<accession>A0ACB8V826</accession>